<keyword evidence="2" id="KW-1185">Reference proteome</keyword>
<dbReference type="AlphaFoldDB" id="A0A4Q7U9Q2"/>
<comment type="caution">
    <text evidence="1">The sequence shown here is derived from an EMBL/GenBank/DDBJ whole genome shotgun (WGS) entry which is preliminary data.</text>
</comment>
<gene>
    <name evidence="1" type="ORF">EV383_6230</name>
</gene>
<accession>A0A4Q7U9Q2</accession>
<protein>
    <submittedName>
        <fullName evidence="1">Uncharacterized protein</fullName>
    </submittedName>
</protein>
<reference evidence="1 2" key="1">
    <citation type="submission" date="2019-02" db="EMBL/GenBank/DDBJ databases">
        <title>Sequencing the genomes of 1000 actinobacteria strains.</title>
        <authorList>
            <person name="Klenk H.-P."/>
        </authorList>
    </citation>
    <scope>NUCLEOTIDE SEQUENCE [LARGE SCALE GENOMIC DNA]</scope>
    <source>
        <strain evidence="1 2">DSM 45779</strain>
    </source>
</reference>
<sequence length="48" mass="5171">MNSPTPQPEPNRARGLSRPERITLLAAALRGVLSAVIRAVLDHILNNA</sequence>
<organism evidence="1 2">
    <name type="scientific">Pseudonocardia sediminis</name>
    <dbReference type="NCBI Taxonomy" id="1397368"/>
    <lineage>
        <taxon>Bacteria</taxon>
        <taxon>Bacillati</taxon>
        <taxon>Actinomycetota</taxon>
        <taxon>Actinomycetes</taxon>
        <taxon>Pseudonocardiales</taxon>
        <taxon>Pseudonocardiaceae</taxon>
        <taxon>Pseudonocardia</taxon>
    </lineage>
</organism>
<proteinExistence type="predicted"/>
<dbReference type="EMBL" id="SHKL01000002">
    <property type="protein sequence ID" value="RZT75490.1"/>
    <property type="molecule type" value="Genomic_DNA"/>
</dbReference>
<name>A0A4Q7U9Q2_PSEST</name>
<evidence type="ECO:0000313" key="2">
    <source>
        <dbReference type="Proteomes" id="UP000291591"/>
    </source>
</evidence>
<evidence type="ECO:0000313" key="1">
    <source>
        <dbReference type="EMBL" id="RZT75490.1"/>
    </source>
</evidence>
<dbReference type="Proteomes" id="UP000291591">
    <property type="component" value="Unassembled WGS sequence"/>
</dbReference>